<protein>
    <submittedName>
        <fullName evidence="1">Uncharacterized protein</fullName>
    </submittedName>
</protein>
<dbReference type="AlphaFoldDB" id="R0LJG7"/>
<organism evidence="1 2">
    <name type="scientific">Anas platyrhynchos</name>
    <name type="common">Mallard</name>
    <name type="synonym">Anas boschas</name>
    <dbReference type="NCBI Taxonomy" id="8839"/>
    <lineage>
        <taxon>Eukaryota</taxon>
        <taxon>Metazoa</taxon>
        <taxon>Chordata</taxon>
        <taxon>Craniata</taxon>
        <taxon>Vertebrata</taxon>
        <taxon>Euteleostomi</taxon>
        <taxon>Archelosauria</taxon>
        <taxon>Archosauria</taxon>
        <taxon>Dinosauria</taxon>
        <taxon>Saurischia</taxon>
        <taxon>Theropoda</taxon>
        <taxon>Coelurosauria</taxon>
        <taxon>Aves</taxon>
        <taxon>Neognathae</taxon>
        <taxon>Galloanserae</taxon>
        <taxon>Anseriformes</taxon>
        <taxon>Anatidae</taxon>
        <taxon>Anatinae</taxon>
        <taxon>Anas</taxon>
    </lineage>
</organism>
<proteinExistence type="predicted"/>
<dbReference type="Proteomes" id="UP000296049">
    <property type="component" value="Unassembled WGS sequence"/>
</dbReference>
<feature type="non-terminal residue" evidence="1">
    <location>
        <position position="32"/>
    </location>
</feature>
<dbReference type="EMBL" id="KB743186">
    <property type="protein sequence ID" value="EOB00553.1"/>
    <property type="molecule type" value="Genomic_DNA"/>
</dbReference>
<reference evidence="2" key="1">
    <citation type="journal article" date="2013" name="Nat. Genet.">
        <title>The duck genome and transcriptome provide insight into an avian influenza virus reservoir species.</title>
        <authorList>
            <person name="Huang Y."/>
            <person name="Li Y."/>
            <person name="Burt D.W."/>
            <person name="Chen H."/>
            <person name="Zhang Y."/>
            <person name="Qian W."/>
            <person name="Kim H."/>
            <person name="Gan S."/>
            <person name="Zhao Y."/>
            <person name="Li J."/>
            <person name="Yi K."/>
            <person name="Feng H."/>
            <person name="Zhu P."/>
            <person name="Li B."/>
            <person name="Liu Q."/>
            <person name="Fairley S."/>
            <person name="Magor K.E."/>
            <person name="Du Z."/>
            <person name="Hu X."/>
            <person name="Goodman L."/>
            <person name="Tafer H."/>
            <person name="Vignal A."/>
            <person name="Lee T."/>
            <person name="Kim K.W."/>
            <person name="Sheng Z."/>
            <person name="An Y."/>
            <person name="Searle S."/>
            <person name="Herrero J."/>
            <person name="Groenen M.A."/>
            <person name="Crooijmans R.P."/>
            <person name="Faraut T."/>
            <person name="Cai Q."/>
            <person name="Webster R.G."/>
            <person name="Aldridge J.R."/>
            <person name="Warren W.C."/>
            <person name="Bartschat S."/>
            <person name="Kehr S."/>
            <person name="Marz M."/>
            <person name="Stadler P.F."/>
            <person name="Smith J."/>
            <person name="Kraus R.H."/>
            <person name="Zhao Y."/>
            <person name="Ren L."/>
            <person name="Fei J."/>
            <person name="Morisson M."/>
            <person name="Kaiser P."/>
            <person name="Griffin D.K."/>
            <person name="Rao M."/>
            <person name="Pitel F."/>
            <person name="Wang J."/>
            <person name="Li N."/>
        </authorList>
    </citation>
    <scope>NUCLEOTIDE SEQUENCE [LARGE SCALE GENOMIC DNA]</scope>
</reference>
<accession>R0LJG7</accession>
<evidence type="ECO:0000313" key="2">
    <source>
        <dbReference type="Proteomes" id="UP000296049"/>
    </source>
</evidence>
<evidence type="ECO:0000313" key="1">
    <source>
        <dbReference type="EMBL" id="EOB00553.1"/>
    </source>
</evidence>
<name>R0LJG7_ANAPL</name>
<keyword evidence="2" id="KW-1185">Reference proteome</keyword>
<feature type="non-terminal residue" evidence="1">
    <location>
        <position position="1"/>
    </location>
</feature>
<dbReference type="HOGENOM" id="CLU_3393998_0_0_1"/>
<sequence>PPPATNTTARLAALRDSMRAHSAHAYIVPSTD</sequence>
<gene>
    <name evidence="1" type="ORF">Anapl_05210</name>
</gene>